<name>A0ABZ0HWX7_9HYPH</name>
<dbReference type="SUPFAM" id="SSF48576">
    <property type="entry name" value="Terpenoid synthases"/>
    <property type="match status" value="1"/>
</dbReference>
<organism evidence="1 2">
    <name type="scientific">Methylocapsa polymorpha</name>
    <dbReference type="NCBI Taxonomy" id="3080828"/>
    <lineage>
        <taxon>Bacteria</taxon>
        <taxon>Pseudomonadati</taxon>
        <taxon>Pseudomonadota</taxon>
        <taxon>Alphaproteobacteria</taxon>
        <taxon>Hyphomicrobiales</taxon>
        <taxon>Beijerinckiaceae</taxon>
        <taxon>Methylocapsa</taxon>
    </lineage>
</organism>
<sequence length="293" mass="31730">MSGDFSNEPSKTHTQENFPVASRLIAEKYRGAILAYYRFARGADDVVDNGSLSPDAKLAGLDLFEATLLGKSDRIEAAKPLRAILAEKKLSPRHALDLLRAFRMDATKTRYANWAELMDYCAYSAAPVGRFVLDVHGESEATWPASDALCAALQVINHLQDCAADFRNLDRVYVPLDALAAHGVAVEALGADKASPGLRACLRGLAEKTATLIDEGARLPSQVRDFRLCLETAVIARLARRLDDILLERDPLSEPVHLTKAEVLTWSCMGVLSGLGAFARRPAPLSTTRAGGA</sequence>
<dbReference type="Pfam" id="PF00494">
    <property type="entry name" value="SQS_PSY"/>
    <property type="match status" value="1"/>
</dbReference>
<reference evidence="1 2" key="1">
    <citation type="submission" date="2023-10" db="EMBL/GenBank/DDBJ databases">
        <title>Novel methanotroph of the genus Methylocapsa from a subarctic wetland.</title>
        <authorList>
            <person name="Belova S.E."/>
            <person name="Oshkin I.Y."/>
            <person name="Miroshnikov K."/>
            <person name="Dedysh S.N."/>
        </authorList>
    </citation>
    <scope>NUCLEOTIDE SEQUENCE [LARGE SCALE GENOMIC DNA]</scope>
    <source>
        <strain evidence="1 2">RX1</strain>
    </source>
</reference>
<dbReference type="InterPro" id="IPR044843">
    <property type="entry name" value="Trans_IPPS_bact-type"/>
</dbReference>
<dbReference type="GO" id="GO:0051996">
    <property type="term" value="F:squalene synthase [NAD(P)H] activity"/>
    <property type="evidence" value="ECO:0007669"/>
    <property type="project" value="UniProtKB-EC"/>
</dbReference>
<proteinExistence type="predicted"/>
<dbReference type="InterPro" id="IPR017827">
    <property type="entry name" value="HSQ_synthase_HpnC"/>
</dbReference>
<dbReference type="SFLD" id="SFLDG01212">
    <property type="entry name" value="Phytoene_synthase_like"/>
    <property type="match status" value="1"/>
</dbReference>
<dbReference type="InterPro" id="IPR002060">
    <property type="entry name" value="Squ/phyt_synthse"/>
</dbReference>
<dbReference type="InterPro" id="IPR008949">
    <property type="entry name" value="Isoprenoid_synthase_dom_sf"/>
</dbReference>
<dbReference type="RefSeq" id="WP_407340653.1">
    <property type="nucleotide sequence ID" value="NZ_CP136862.1"/>
</dbReference>
<dbReference type="PANTHER" id="PTHR31480">
    <property type="entry name" value="BIFUNCTIONAL LYCOPENE CYCLASE/PHYTOENE SYNTHASE"/>
    <property type="match status" value="1"/>
</dbReference>
<protein>
    <submittedName>
        <fullName evidence="1">Squalene synthase HpnC</fullName>
        <ecNumber evidence="1">2.5.1.21</ecNumber>
    </submittedName>
</protein>
<dbReference type="EC" id="2.5.1.21" evidence="1"/>
<evidence type="ECO:0000313" key="2">
    <source>
        <dbReference type="Proteomes" id="UP001626536"/>
    </source>
</evidence>
<gene>
    <name evidence="1" type="primary">hpnC</name>
    <name evidence="1" type="ORF">RZS28_07225</name>
</gene>
<dbReference type="SFLD" id="SFLDG01018">
    <property type="entry name" value="Squalene/Phytoene_Synthase_Lik"/>
    <property type="match status" value="1"/>
</dbReference>
<dbReference type="SFLD" id="SFLDS00005">
    <property type="entry name" value="Isoprenoid_Synthase_Type_I"/>
    <property type="match status" value="1"/>
</dbReference>
<keyword evidence="1" id="KW-0808">Transferase</keyword>
<dbReference type="NCBIfam" id="TIGR03464">
    <property type="entry name" value="HpnC"/>
    <property type="match status" value="1"/>
</dbReference>
<evidence type="ECO:0000313" key="1">
    <source>
        <dbReference type="EMBL" id="WOJ91064.1"/>
    </source>
</evidence>
<dbReference type="Gene3D" id="1.10.600.10">
    <property type="entry name" value="Farnesyl Diphosphate Synthase"/>
    <property type="match status" value="1"/>
</dbReference>
<dbReference type="InterPro" id="IPR033904">
    <property type="entry name" value="Trans_IPPS_HH"/>
</dbReference>
<accession>A0ABZ0HWX7</accession>
<keyword evidence="2" id="KW-1185">Reference proteome</keyword>
<dbReference type="EMBL" id="CP136862">
    <property type="protein sequence ID" value="WOJ91064.1"/>
    <property type="molecule type" value="Genomic_DNA"/>
</dbReference>
<dbReference type="Proteomes" id="UP001626536">
    <property type="component" value="Chromosome"/>
</dbReference>
<dbReference type="CDD" id="cd00683">
    <property type="entry name" value="Trans_IPPS_HH"/>
    <property type="match status" value="1"/>
</dbReference>